<comment type="caution">
    <text evidence="5">The sequence shown here is derived from an EMBL/GenBank/DDBJ whole genome shotgun (WGS) entry which is preliminary data.</text>
</comment>
<dbReference type="Gene3D" id="3.40.50.300">
    <property type="entry name" value="P-loop containing nucleotide triphosphate hydrolases"/>
    <property type="match status" value="1"/>
</dbReference>
<evidence type="ECO:0000256" key="2">
    <source>
        <dbReference type="ARBA" id="ARBA00022741"/>
    </source>
</evidence>
<dbReference type="PANTHER" id="PTHR42711">
    <property type="entry name" value="ABC TRANSPORTER ATP-BINDING PROTEIN"/>
    <property type="match status" value="1"/>
</dbReference>
<dbReference type="Pfam" id="PF00005">
    <property type="entry name" value="ABC_tran"/>
    <property type="match status" value="1"/>
</dbReference>
<dbReference type="GO" id="GO:0016887">
    <property type="term" value="F:ATP hydrolysis activity"/>
    <property type="evidence" value="ECO:0007669"/>
    <property type="project" value="InterPro"/>
</dbReference>
<dbReference type="InterPro" id="IPR050763">
    <property type="entry name" value="ABC_transporter_ATP-binding"/>
</dbReference>
<dbReference type="GO" id="GO:0005524">
    <property type="term" value="F:ATP binding"/>
    <property type="evidence" value="ECO:0007669"/>
    <property type="project" value="UniProtKB-KW"/>
</dbReference>
<keyword evidence="6" id="KW-1185">Reference proteome</keyword>
<evidence type="ECO:0000256" key="1">
    <source>
        <dbReference type="ARBA" id="ARBA00022448"/>
    </source>
</evidence>
<organism evidence="5 6">
    <name type="scientific">Paenibacillus antri</name>
    <dbReference type="NCBI Taxonomy" id="2582848"/>
    <lineage>
        <taxon>Bacteria</taxon>
        <taxon>Bacillati</taxon>
        <taxon>Bacillota</taxon>
        <taxon>Bacilli</taxon>
        <taxon>Bacillales</taxon>
        <taxon>Paenibacillaceae</taxon>
        <taxon>Paenibacillus</taxon>
    </lineage>
</organism>
<accession>A0A5R9GK53</accession>
<dbReference type="SUPFAM" id="SSF52540">
    <property type="entry name" value="P-loop containing nucleoside triphosphate hydrolases"/>
    <property type="match status" value="1"/>
</dbReference>
<proteinExistence type="predicted"/>
<gene>
    <name evidence="5" type="ORF">FE782_00795</name>
</gene>
<feature type="domain" description="ABC transporter" evidence="4">
    <location>
        <begin position="24"/>
        <end position="257"/>
    </location>
</feature>
<dbReference type="EMBL" id="VCIW01000001">
    <property type="protein sequence ID" value="TLS53924.1"/>
    <property type="molecule type" value="Genomic_DNA"/>
</dbReference>
<keyword evidence="3 5" id="KW-0067">ATP-binding</keyword>
<dbReference type="AlphaFoldDB" id="A0A5R9GK53"/>
<keyword evidence="2" id="KW-0547">Nucleotide-binding</keyword>
<dbReference type="SMART" id="SM00382">
    <property type="entry name" value="AAA"/>
    <property type="match status" value="1"/>
</dbReference>
<reference evidence="5 6" key="1">
    <citation type="submission" date="2019-05" db="EMBL/GenBank/DDBJ databases">
        <authorList>
            <person name="Narsing Rao M.P."/>
            <person name="Li W.J."/>
        </authorList>
    </citation>
    <scope>NUCLEOTIDE SEQUENCE [LARGE SCALE GENOMIC DNA]</scope>
    <source>
        <strain evidence="5 6">SYSU_K30003</strain>
    </source>
</reference>
<dbReference type="InterPro" id="IPR027417">
    <property type="entry name" value="P-loop_NTPase"/>
</dbReference>
<evidence type="ECO:0000313" key="5">
    <source>
        <dbReference type="EMBL" id="TLS53924.1"/>
    </source>
</evidence>
<name>A0A5R9GK53_9BACL</name>
<protein>
    <submittedName>
        <fullName evidence="5">ATP-binding cassette domain-containing protein</fullName>
    </submittedName>
</protein>
<evidence type="ECO:0000313" key="6">
    <source>
        <dbReference type="Proteomes" id="UP000309676"/>
    </source>
</evidence>
<evidence type="ECO:0000256" key="3">
    <source>
        <dbReference type="ARBA" id="ARBA00022840"/>
    </source>
</evidence>
<dbReference type="PROSITE" id="PS50893">
    <property type="entry name" value="ABC_TRANSPORTER_2"/>
    <property type="match status" value="1"/>
</dbReference>
<dbReference type="InterPro" id="IPR003439">
    <property type="entry name" value="ABC_transporter-like_ATP-bd"/>
</dbReference>
<dbReference type="InterPro" id="IPR017871">
    <property type="entry name" value="ABC_transporter-like_CS"/>
</dbReference>
<dbReference type="InterPro" id="IPR003593">
    <property type="entry name" value="AAA+_ATPase"/>
</dbReference>
<dbReference type="OrthoDB" id="9804819at2"/>
<dbReference type="Proteomes" id="UP000309676">
    <property type="component" value="Unassembled WGS sequence"/>
</dbReference>
<dbReference type="PROSITE" id="PS00211">
    <property type="entry name" value="ABC_TRANSPORTER_1"/>
    <property type="match status" value="1"/>
</dbReference>
<sequence>MGIITVKDLEKDFQYYMKGEGLKSSFQNLFRREQLTKKAVKRITFEIEEGEIVGFLGPNGAGKTTTLKMLSGILHPTSGSATVMGYVPWERKNDFKRRFSIVMGQKNQLWPDLPAHESLYLNKCIYEVGDKEYRDTLNELTELLQVKEQLNVQVRRLSLGERMKMEFIAALIHKPSVLLLDEPTIGLDLMSQRNIRDFLKYYNERHKMTIVLTSHYLKDIEHLCKRSIIVNHGRIMYDGSLGGMSPAFSHTKRIKVAFSERVDSESLSSVGRVIQEDGYSALIEVDKSELNRCSKILLDQFPILDITIEDIPIEESIAAIYQREEEHAYLA</sequence>
<dbReference type="RefSeq" id="WP_138191522.1">
    <property type="nucleotide sequence ID" value="NZ_VCIW01000001.1"/>
</dbReference>
<evidence type="ECO:0000259" key="4">
    <source>
        <dbReference type="PROSITE" id="PS50893"/>
    </source>
</evidence>
<keyword evidence="1" id="KW-0813">Transport</keyword>
<dbReference type="PANTHER" id="PTHR42711:SF4">
    <property type="entry name" value="ABC TRANSPORTER RELATED"/>
    <property type="match status" value="1"/>
</dbReference>